<gene>
    <name evidence="3" type="ORF">RS86_01319</name>
</gene>
<evidence type="ECO:0000313" key="3">
    <source>
        <dbReference type="EMBL" id="KJL33883.1"/>
    </source>
</evidence>
<dbReference type="EMBL" id="JYIX01000031">
    <property type="protein sequence ID" value="KJL33883.1"/>
    <property type="molecule type" value="Genomic_DNA"/>
</dbReference>
<dbReference type="InterPro" id="IPR010318">
    <property type="entry name" value="S-Me-THD_N"/>
</dbReference>
<dbReference type="InterPro" id="IPR024071">
    <property type="entry name" value="S-Me-THD_C_sf"/>
</dbReference>
<dbReference type="AlphaFoldDB" id="A0A0F0LL60"/>
<organism evidence="3 4">
    <name type="scientific">Microbacterium azadirachtae</name>
    <dbReference type="NCBI Taxonomy" id="582680"/>
    <lineage>
        <taxon>Bacteria</taxon>
        <taxon>Bacillati</taxon>
        <taxon>Actinomycetota</taxon>
        <taxon>Actinomycetes</taxon>
        <taxon>Micrococcales</taxon>
        <taxon>Microbacteriaceae</taxon>
        <taxon>Microbacterium</taxon>
    </lineage>
</organism>
<dbReference type="InterPro" id="IPR048350">
    <property type="entry name" value="S-Me-THD-like_C"/>
</dbReference>
<dbReference type="InterPro" id="IPR027479">
    <property type="entry name" value="S-Me-THD_N_sf"/>
</dbReference>
<accession>A0A0F0LL60</accession>
<dbReference type="Gene3D" id="3.40.1610.10">
    <property type="entry name" value="CV3147-like domain"/>
    <property type="match status" value="1"/>
</dbReference>
<protein>
    <recommendedName>
        <fullName evidence="5">DUF917 domain-containing protein</fullName>
    </recommendedName>
</protein>
<evidence type="ECO:0000259" key="1">
    <source>
        <dbReference type="Pfam" id="PF06032"/>
    </source>
</evidence>
<proteinExistence type="predicted"/>
<dbReference type="STRING" id="582680.RS86_01319"/>
<dbReference type="Gene3D" id="2.40.390.10">
    <property type="entry name" value="CV3147-like"/>
    <property type="match status" value="1"/>
</dbReference>
<evidence type="ECO:0000313" key="4">
    <source>
        <dbReference type="Proteomes" id="UP000033740"/>
    </source>
</evidence>
<feature type="domain" description="S-Me-THD N-terminal" evidence="1">
    <location>
        <begin position="6"/>
        <end position="163"/>
    </location>
</feature>
<evidence type="ECO:0000259" key="2">
    <source>
        <dbReference type="Pfam" id="PF20906"/>
    </source>
</evidence>
<dbReference type="Pfam" id="PF20906">
    <property type="entry name" value="S-Me-THD_C"/>
    <property type="match status" value="1"/>
</dbReference>
<dbReference type="RefSeq" id="WP_045271525.1">
    <property type="nucleotide sequence ID" value="NZ_JYIX01000031.1"/>
</dbReference>
<sequence>MRLNADDVRHLRTGALFLACAADPEWCDEQQDRILARMSAGDGGPELIEVGELDGDALVAAVGFVNNGLPLSELRPAGDEFVTSVELLERELGQRIEGLFPLAAANVNSMVPLLTGMQLGRPTVDADPMGRVFPLLFQSVFTLAGLPAGPLAATGPVGESAVLRVREPRRAERLVRALAEEFGGWSATALYPMTARDLARTGVLGSVSRMVRIGRILDSALPVAEKHELLRRTEGVRRIIRARVADVAGLSRPAPAGEPDHPSSVVLIEETQGRFVQLEIQNELLMLMVDGTPEAVIPDIITMLHPEDGRVASLDDLWAGNTLDLVVLPAAAQWYTPEGRRLAAPETMHAVLPDRRRSRA</sequence>
<dbReference type="SUPFAM" id="SSF160991">
    <property type="entry name" value="CV3147-like"/>
    <property type="match status" value="1"/>
</dbReference>
<dbReference type="Proteomes" id="UP000033740">
    <property type="component" value="Unassembled WGS sequence"/>
</dbReference>
<evidence type="ECO:0008006" key="5">
    <source>
        <dbReference type="Google" id="ProtNLM"/>
    </source>
</evidence>
<keyword evidence="4" id="KW-1185">Reference proteome</keyword>
<dbReference type="PATRIC" id="fig|582680.6.peg.1357"/>
<reference evidence="3 4" key="1">
    <citation type="submission" date="2015-02" db="EMBL/GenBank/DDBJ databases">
        <title>Draft genome sequences of ten Microbacterium spp. with emphasis on heavy metal contaminated environments.</title>
        <authorList>
            <person name="Corretto E."/>
        </authorList>
    </citation>
    <scope>NUCLEOTIDE SEQUENCE [LARGE SCALE GENOMIC DNA]</scope>
    <source>
        <strain evidence="3 4">ARN176</strain>
    </source>
</reference>
<name>A0A0F0LL60_9MICO</name>
<dbReference type="Pfam" id="PF06032">
    <property type="entry name" value="S-Me-THD_N"/>
    <property type="match status" value="1"/>
</dbReference>
<feature type="domain" description="S-Me-THD-like C-terminal" evidence="2">
    <location>
        <begin position="169"/>
        <end position="347"/>
    </location>
</feature>
<comment type="caution">
    <text evidence="3">The sequence shown here is derived from an EMBL/GenBank/DDBJ whole genome shotgun (WGS) entry which is preliminary data.</text>
</comment>